<gene>
    <name evidence="3" type="ORF">ACFOLC_04845</name>
</gene>
<keyword evidence="2" id="KW-0812">Transmembrane</keyword>
<sequence>MTTPAGETPGTTSPPIWRIVAVAVFVLALAFGAWGLWRVLAPGDVRAQLDTSERLNRSGQAQLDQLQQRVTTLTRSDQISREANRDLQSTLAERDEEIAALRADVAFYERLVGATAQRRGLNVHALKMQPQNDTAWHFTTTLTQNLNRGAVSTGLLTLSIEGTRAGKLQKLAWPDLRQQADAPGLAYSFKYFQQVEGDVFLPPGFVPVRVAVRLAPRAGAAIEESFTWADATRDVAPAVAAP</sequence>
<organism evidence="3 4">
    <name type="scientific">Lysobacter cavernae</name>
    <dbReference type="NCBI Taxonomy" id="1685901"/>
    <lineage>
        <taxon>Bacteria</taxon>
        <taxon>Pseudomonadati</taxon>
        <taxon>Pseudomonadota</taxon>
        <taxon>Gammaproteobacteria</taxon>
        <taxon>Lysobacterales</taxon>
        <taxon>Lysobacteraceae</taxon>
        <taxon>Lysobacter</taxon>
    </lineage>
</organism>
<feature type="transmembrane region" description="Helical" evidence="2">
    <location>
        <begin position="16"/>
        <end position="37"/>
    </location>
</feature>
<keyword evidence="1" id="KW-0175">Coiled coil</keyword>
<keyword evidence="2" id="KW-1133">Transmembrane helix</keyword>
<evidence type="ECO:0000256" key="2">
    <source>
        <dbReference type="SAM" id="Phobius"/>
    </source>
</evidence>
<dbReference type="InterPro" id="IPR046703">
    <property type="entry name" value="DUF6776"/>
</dbReference>
<name>A0ABV7RNJ4_9GAMM</name>
<reference evidence="4" key="1">
    <citation type="journal article" date="2019" name="Int. J. Syst. Evol. Microbiol.">
        <title>The Global Catalogue of Microorganisms (GCM) 10K type strain sequencing project: providing services to taxonomists for standard genome sequencing and annotation.</title>
        <authorList>
            <consortium name="The Broad Institute Genomics Platform"/>
            <consortium name="The Broad Institute Genome Sequencing Center for Infectious Disease"/>
            <person name="Wu L."/>
            <person name="Ma J."/>
        </authorList>
    </citation>
    <scope>NUCLEOTIDE SEQUENCE [LARGE SCALE GENOMIC DNA]</scope>
    <source>
        <strain evidence="4">KCTC 42875</strain>
    </source>
</reference>
<accession>A0ABV7RNJ4</accession>
<dbReference type="Pfam" id="PF20567">
    <property type="entry name" value="DUF6776"/>
    <property type="match status" value="1"/>
</dbReference>
<evidence type="ECO:0000313" key="3">
    <source>
        <dbReference type="EMBL" id="MFC3550337.1"/>
    </source>
</evidence>
<dbReference type="Proteomes" id="UP001595740">
    <property type="component" value="Unassembled WGS sequence"/>
</dbReference>
<dbReference type="RefSeq" id="WP_386758108.1">
    <property type="nucleotide sequence ID" value="NZ_JBHRXK010000002.1"/>
</dbReference>
<proteinExistence type="predicted"/>
<protein>
    <submittedName>
        <fullName evidence="3">DUF6776 family protein</fullName>
    </submittedName>
</protein>
<keyword evidence="4" id="KW-1185">Reference proteome</keyword>
<comment type="caution">
    <text evidence="3">The sequence shown here is derived from an EMBL/GenBank/DDBJ whole genome shotgun (WGS) entry which is preliminary data.</text>
</comment>
<dbReference type="EMBL" id="JBHRXK010000002">
    <property type="protein sequence ID" value="MFC3550337.1"/>
    <property type="molecule type" value="Genomic_DNA"/>
</dbReference>
<evidence type="ECO:0000256" key="1">
    <source>
        <dbReference type="SAM" id="Coils"/>
    </source>
</evidence>
<evidence type="ECO:0000313" key="4">
    <source>
        <dbReference type="Proteomes" id="UP001595740"/>
    </source>
</evidence>
<keyword evidence="2" id="KW-0472">Membrane</keyword>
<feature type="coiled-coil region" evidence="1">
    <location>
        <begin position="49"/>
        <end position="104"/>
    </location>
</feature>